<feature type="compositionally biased region" description="Low complexity" evidence="1">
    <location>
        <begin position="459"/>
        <end position="475"/>
    </location>
</feature>
<evidence type="ECO:0000313" key="2">
    <source>
        <dbReference type="EMBL" id="TRM68624.1"/>
    </source>
</evidence>
<feature type="compositionally biased region" description="Low complexity" evidence="1">
    <location>
        <begin position="714"/>
        <end position="731"/>
    </location>
</feature>
<feature type="compositionally biased region" description="Low complexity" evidence="1">
    <location>
        <begin position="738"/>
        <end position="761"/>
    </location>
</feature>
<feature type="compositionally biased region" description="Polar residues" evidence="1">
    <location>
        <begin position="322"/>
        <end position="359"/>
    </location>
</feature>
<dbReference type="OrthoDB" id="774557at2759"/>
<accession>A0A550CV15</accession>
<dbReference type="EMBL" id="VDMD01000002">
    <property type="protein sequence ID" value="TRM68624.1"/>
    <property type="molecule type" value="Genomic_DNA"/>
</dbReference>
<feature type="compositionally biased region" description="Polar residues" evidence="1">
    <location>
        <begin position="297"/>
        <end position="310"/>
    </location>
</feature>
<feature type="compositionally biased region" description="Gly residues" evidence="1">
    <location>
        <begin position="55"/>
        <end position="70"/>
    </location>
</feature>
<feature type="region of interest" description="Disordered" evidence="1">
    <location>
        <begin position="1046"/>
        <end position="1090"/>
    </location>
</feature>
<feature type="compositionally biased region" description="Basic and acidic residues" evidence="1">
    <location>
        <begin position="833"/>
        <end position="847"/>
    </location>
</feature>
<gene>
    <name evidence="2" type="ORF">BD626DRAFT_482300</name>
</gene>
<feature type="compositionally biased region" description="Low complexity" evidence="1">
    <location>
        <begin position="361"/>
        <end position="377"/>
    </location>
</feature>
<feature type="compositionally biased region" description="Gly residues" evidence="1">
    <location>
        <begin position="25"/>
        <end position="46"/>
    </location>
</feature>
<proteinExistence type="predicted"/>
<comment type="caution">
    <text evidence="2">The sequence shown here is derived from an EMBL/GenBank/DDBJ whole genome shotgun (WGS) entry which is preliminary data.</text>
</comment>
<feature type="region of interest" description="Disordered" evidence="1">
    <location>
        <begin position="1"/>
        <end position="105"/>
    </location>
</feature>
<reference evidence="2 3" key="1">
    <citation type="journal article" date="2019" name="New Phytol.">
        <title>Comparative genomics reveals unique wood-decay strategies and fruiting body development in the Schizophyllaceae.</title>
        <authorList>
            <person name="Almasi E."/>
            <person name="Sahu N."/>
            <person name="Krizsan K."/>
            <person name="Balint B."/>
            <person name="Kovacs G.M."/>
            <person name="Kiss B."/>
            <person name="Cseklye J."/>
            <person name="Drula E."/>
            <person name="Henrissat B."/>
            <person name="Nagy I."/>
            <person name="Chovatia M."/>
            <person name="Adam C."/>
            <person name="LaButti K."/>
            <person name="Lipzen A."/>
            <person name="Riley R."/>
            <person name="Grigoriev I.V."/>
            <person name="Nagy L.G."/>
        </authorList>
    </citation>
    <scope>NUCLEOTIDE SEQUENCE [LARGE SCALE GENOMIC DNA]</scope>
    <source>
        <strain evidence="2 3">NL-1724</strain>
    </source>
</reference>
<feature type="compositionally biased region" description="Polar residues" evidence="1">
    <location>
        <begin position="774"/>
        <end position="783"/>
    </location>
</feature>
<organism evidence="2 3">
    <name type="scientific">Schizophyllum amplum</name>
    <dbReference type="NCBI Taxonomy" id="97359"/>
    <lineage>
        <taxon>Eukaryota</taxon>
        <taxon>Fungi</taxon>
        <taxon>Dikarya</taxon>
        <taxon>Basidiomycota</taxon>
        <taxon>Agaricomycotina</taxon>
        <taxon>Agaricomycetes</taxon>
        <taxon>Agaricomycetidae</taxon>
        <taxon>Agaricales</taxon>
        <taxon>Schizophyllaceae</taxon>
        <taxon>Schizophyllum</taxon>
    </lineage>
</organism>
<name>A0A550CV15_9AGAR</name>
<feature type="compositionally biased region" description="Basic residues" evidence="1">
    <location>
        <begin position="1323"/>
        <end position="1334"/>
    </location>
</feature>
<keyword evidence="3" id="KW-1185">Reference proteome</keyword>
<feature type="compositionally biased region" description="Low complexity" evidence="1">
    <location>
        <begin position="1191"/>
        <end position="1203"/>
    </location>
</feature>
<evidence type="ECO:0000256" key="1">
    <source>
        <dbReference type="SAM" id="MobiDB-lite"/>
    </source>
</evidence>
<dbReference type="Proteomes" id="UP000320762">
    <property type="component" value="Unassembled WGS sequence"/>
</dbReference>
<feature type="compositionally biased region" description="Low complexity" evidence="1">
    <location>
        <begin position="1261"/>
        <end position="1277"/>
    </location>
</feature>
<sequence>MNVGMNNQMIGGPQGMPGGASMLPGGMGPGAGLGPGPNGMGGGMMAMGGPSAMPGPGGMRGAPGMGGMGSAPGMAHMQRMQMPQHHQQGVARGMRPGYPTNGMMQPNGVVARPPMPGAQPPRRPNEMMNMGMGMMNPMMPTMQRDMAPNLGGMNLNMAARSTMPMEMMRPADMEMRNMQINMQHRMASQMEMPGARQPLDMGMRQQEMNMRVLGGPGDMQMRPPPQPPLDMGAGAGVVRPPEMAGMVPQRSDGQHLPGGTFSTSPPDPFRQRPPSQIGLRPQSQMGNRPQPQIDGRPQSQGGHMMQTGQSALGAPGSGGMTQAGQIMGSQGPSPLNGQQSGRQSQESLLAQDPYSTRPRSQPGQPLMPGQPGVPGLQNMRPQSQSGLSGPHAPMHGQQAGMQGLPSGTMQPQMRPQSQQGQQLGGFSQQGAFPQPNGVGGFPQSGGPFQDGRLSSGASQGQMGPPAMQPMGMPQGAPHPSPFGAPMASQHMPQGQPSMSMQGQQQQQHTLTPQHSGPGQQPLGAAGPMGSLGAPQMGPSPMGAQMQMGTPQSMNTQGVPQRRPTPQHPGPGGPGNIGEPRMTPVDAMTWSTGEQEGMGRAQFNPSMPYQSMHAPGGGHNGISASGPGPAPPPNMNGAMPHQGLSGGMQSHGPPGAAPLQPQHTGGRMGPGATSMPPTPTHSNSSMMGGMQPGVPPSYSQGGGMPTNQGVPPPHTFGQGQPGGFQQQPSGSHVPPLPPSAQDSASSSAMGAQQPSSSGSSSDGQRKPPFAPGYTQPGQTHTQYPQPLYNPPLSPQKYPVPPLPGQQAPSPERYGQQGQRHGGEEHQPSSSPQRSRKDDDSPRFSPRIDRVLNAGAGVIRLSQFSGMMAVESETKKSSLKWWTKLISEYFVPSAFWKFTLFDYDSNSRRVFNIPYHVLPQFFLTTAEAGNHSSTFTLPGLRERVMTQVTPTIPGHIILECADAIWTWRYKCGWIVNLKGPMTIHIRVGWRGQQSGIIPGVPPPPVPPQPNAKPLEGSFESDFELKFAHVQFDALDTERYVRRDHIEGSVMPEVPRPPPAPPSAYGENLAPDGTTTMQPPPPPDNSFYRPKDSWDTPVIQMQTVTMPADPVNGFGIPQPAMRTLELMESVATLEDLMSATMREGWSPKDSIEKFTQGLRKKGMKLKPISYPMHDDHTSSLFLDPLPQFSTPAMSNSVPQSSSSTVQIPPPGSANGTPAMGHAAPTLFTSAPPNVTNPGGAASTSATPGVPTPNVPPPNQNLNMTPSSTTASPQTATNATPHSSPQKQHKQIPPPRNRNTGGPAPQTAGVKRKQSTSNADPEPAPKRAPRKRKSTAGG</sequence>
<evidence type="ECO:0000313" key="3">
    <source>
        <dbReference type="Proteomes" id="UP000320762"/>
    </source>
</evidence>
<feature type="region of interest" description="Disordered" evidence="1">
    <location>
        <begin position="237"/>
        <end position="583"/>
    </location>
</feature>
<protein>
    <submittedName>
        <fullName evidence="2">LIM-domain binding protein-domain-containing protein</fullName>
    </submittedName>
</protein>
<feature type="compositionally biased region" description="Low complexity" evidence="1">
    <location>
        <begin position="71"/>
        <end position="88"/>
    </location>
</feature>
<feature type="compositionally biased region" description="Pro residues" evidence="1">
    <location>
        <begin position="786"/>
        <end position="802"/>
    </location>
</feature>
<feature type="compositionally biased region" description="Pro residues" evidence="1">
    <location>
        <begin position="1246"/>
        <end position="1255"/>
    </location>
</feature>
<feature type="compositionally biased region" description="Polar residues" evidence="1">
    <location>
        <begin position="281"/>
        <end position="290"/>
    </location>
</feature>
<dbReference type="InterPro" id="IPR029005">
    <property type="entry name" value="LIM-bd/SEUSS"/>
</dbReference>
<feature type="compositionally biased region" description="Low complexity" evidence="1">
    <location>
        <begin position="409"/>
        <end position="430"/>
    </location>
</feature>
<feature type="compositionally biased region" description="Polar residues" evidence="1">
    <location>
        <begin position="546"/>
        <end position="558"/>
    </location>
</feature>
<feature type="region of interest" description="Disordered" evidence="1">
    <location>
        <begin position="1188"/>
        <end position="1334"/>
    </location>
</feature>
<feature type="region of interest" description="Disordered" evidence="1">
    <location>
        <begin position="623"/>
        <end position="847"/>
    </location>
</feature>
<feature type="compositionally biased region" description="Low complexity" evidence="1">
    <location>
        <begin position="488"/>
        <end position="528"/>
    </location>
</feature>
<feature type="compositionally biased region" description="Polar residues" evidence="1">
    <location>
        <begin position="1223"/>
        <end position="1242"/>
    </location>
</feature>
<dbReference type="Pfam" id="PF01803">
    <property type="entry name" value="LIM_bind"/>
    <property type="match status" value="1"/>
</dbReference>
<dbReference type="PANTHER" id="PTHR10378">
    <property type="entry name" value="LIM DOMAIN-BINDING PROTEIN"/>
    <property type="match status" value="1"/>
</dbReference>
<dbReference type="STRING" id="97359.A0A550CV15"/>